<evidence type="ECO:0000313" key="2">
    <source>
        <dbReference type="Proteomes" id="UP001057452"/>
    </source>
</evidence>
<name>A0ACB9WY03_CHAAC</name>
<dbReference type="EMBL" id="CM043795">
    <property type="protein sequence ID" value="KAI4818304.1"/>
    <property type="molecule type" value="Genomic_DNA"/>
</dbReference>
<reference evidence="1" key="1">
    <citation type="submission" date="2022-05" db="EMBL/GenBank/DDBJ databases">
        <title>Chromosome-level genome of Chaenocephalus aceratus.</title>
        <authorList>
            <person name="Park H."/>
        </authorList>
    </citation>
    <scope>NUCLEOTIDE SEQUENCE</scope>
    <source>
        <strain evidence="1">KU_202001</strain>
    </source>
</reference>
<accession>A0ACB9WY03</accession>
<organism evidence="1 2">
    <name type="scientific">Chaenocephalus aceratus</name>
    <name type="common">Blackfin icefish</name>
    <name type="synonym">Chaenichthys aceratus</name>
    <dbReference type="NCBI Taxonomy" id="36190"/>
    <lineage>
        <taxon>Eukaryota</taxon>
        <taxon>Metazoa</taxon>
        <taxon>Chordata</taxon>
        <taxon>Craniata</taxon>
        <taxon>Vertebrata</taxon>
        <taxon>Euteleostomi</taxon>
        <taxon>Actinopterygii</taxon>
        <taxon>Neopterygii</taxon>
        <taxon>Teleostei</taxon>
        <taxon>Neoteleostei</taxon>
        <taxon>Acanthomorphata</taxon>
        <taxon>Eupercaria</taxon>
        <taxon>Perciformes</taxon>
        <taxon>Notothenioidei</taxon>
        <taxon>Channichthyidae</taxon>
        <taxon>Chaenocephalus</taxon>
    </lineage>
</organism>
<proteinExistence type="predicted"/>
<sequence length="355" mass="39261">MRHDTQQRQDETHDDEQYNTGRYEGYATRRYETQRREGTTLGNALRARLDTRNGTYATGRVSNVSTDICSSPPCLLRTSEKESEQQISVQVGGSLTSFTQTGLAAGQEYTVSMSGVMEGRRGAESTAQFMTLISGPTNLRVVKTTSTTAVVQWEHSQGEIDRYRLTVTPSDGEGRSEELTIPPGHESEQTATTQVTPGKTLPRVSMAALTIRVTQAPGQDVGDGHHEVNPLPEAKAFDQQKSREDGTPVQVQLEAKNEMLMTEELLLTLHPLKTENHHLQEKGKPSSFEETAPGGYMRRPNFGSLQNRTRPNSRRLPPPSRPLTPAPETRREQVSSTKFPATPSPLVSKESYPAE</sequence>
<keyword evidence="2" id="KW-1185">Reference proteome</keyword>
<protein>
    <submittedName>
        <fullName evidence="1">Uncharacterized protein</fullName>
    </submittedName>
</protein>
<comment type="caution">
    <text evidence="1">The sequence shown here is derived from an EMBL/GenBank/DDBJ whole genome shotgun (WGS) entry which is preliminary data.</text>
</comment>
<dbReference type="Proteomes" id="UP001057452">
    <property type="component" value="Chromosome 11"/>
</dbReference>
<feature type="non-terminal residue" evidence="1">
    <location>
        <position position="355"/>
    </location>
</feature>
<gene>
    <name evidence="1" type="ORF">KUCAC02_011651</name>
</gene>
<evidence type="ECO:0000313" key="1">
    <source>
        <dbReference type="EMBL" id="KAI4818304.1"/>
    </source>
</evidence>